<dbReference type="CDD" id="cd00590">
    <property type="entry name" value="RRM_SF"/>
    <property type="match status" value="1"/>
</dbReference>
<dbReference type="PANTHER" id="PTHR48025:SF1">
    <property type="entry name" value="RRM DOMAIN-CONTAINING PROTEIN"/>
    <property type="match status" value="1"/>
</dbReference>
<dbReference type="STRING" id="1802056.A2954_06270"/>
<evidence type="ECO:0000313" key="4">
    <source>
        <dbReference type="Proteomes" id="UP000177698"/>
    </source>
</evidence>
<dbReference type="InterPro" id="IPR000504">
    <property type="entry name" value="RRM_dom"/>
</dbReference>
<evidence type="ECO:0000313" key="3">
    <source>
        <dbReference type="EMBL" id="OGK42604.1"/>
    </source>
</evidence>
<dbReference type="SUPFAM" id="SSF54928">
    <property type="entry name" value="RNA-binding domain, RBD"/>
    <property type="match status" value="1"/>
</dbReference>
<accession>A0A1F7IGV7</accession>
<evidence type="ECO:0000256" key="1">
    <source>
        <dbReference type="ARBA" id="ARBA00022884"/>
    </source>
</evidence>
<dbReference type="PANTHER" id="PTHR48025">
    <property type="entry name" value="OS02G0815200 PROTEIN"/>
    <property type="match status" value="1"/>
</dbReference>
<name>A0A1F7IGV7_9BACT</name>
<dbReference type="GO" id="GO:0003729">
    <property type="term" value="F:mRNA binding"/>
    <property type="evidence" value="ECO:0007669"/>
    <property type="project" value="TreeGrafter"/>
</dbReference>
<dbReference type="Gene3D" id="3.30.70.330">
    <property type="match status" value="1"/>
</dbReference>
<dbReference type="InterPro" id="IPR035979">
    <property type="entry name" value="RBD_domain_sf"/>
</dbReference>
<comment type="caution">
    <text evidence="3">The sequence shown here is derived from an EMBL/GenBank/DDBJ whole genome shotgun (WGS) entry which is preliminary data.</text>
</comment>
<gene>
    <name evidence="3" type="ORF">A2954_06270</name>
</gene>
<dbReference type="AlphaFoldDB" id="A0A1F7IGV7"/>
<dbReference type="SMART" id="SM00360">
    <property type="entry name" value="RRM"/>
    <property type="match status" value="1"/>
</dbReference>
<dbReference type="PROSITE" id="PS50102">
    <property type="entry name" value="RRM"/>
    <property type="match status" value="1"/>
</dbReference>
<evidence type="ECO:0000259" key="2">
    <source>
        <dbReference type="PROSITE" id="PS50102"/>
    </source>
</evidence>
<organism evidence="3 4">
    <name type="scientific">Candidatus Roizmanbacteria bacterium RIFCSPLOWO2_01_FULL_37_12</name>
    <dbReference type="NCBI Taxonomy" id="1802056"/>
    <lineage>
        <taxon>Bacteria</taxon>
        <taxon>Candidatus Roizmaniibacteriota</taxon>
    </lineage>
</organism>
<sequence length="107" mass="12025">MANKIYVGNLPTSLTDKELFDLFSPFGAVLSAKVVIGMDSKSNTGYGYVIMSNDSDVQTAILKLNNSSLKKNKLRVVKAHPIDQDSGYLARKNRFSRFNKFSKFKKR</sequence>
<reference evidence="3 4" key="1">
    <citation type="journal article" date="2016" name="Nat. Commun.">
        <title>Thousands of microbial genomes shed light on interconnected biogeochemical processes in an aquifer system.</title>
        <authorList>
            <person name="Anantharaman K."/>
            <person name="Brown C.T."/>
            <person name="Hug L.A."/>
            <person name="Sharon I."/>
            <person name="Castelle C.J."/>
            <person name="Probst A.J."/>
            <person name="Thomas B.C."/>
            <person name="Singh A."/>
            <person name="Wilkins M.J."/>
            <person name="Karaoz U."/>
            <person name="Brodie E.L."/>
            <person name="Williams K.H."/>
            <person name="Hubbard S.S."/>
            <person name="Banfield J.F."/>
        </authorList>
    </citation>
    <scope>NUCLEOTIDE SEQUENCE [LARGE SCALE GENOMIC DNA]</scope>
</reference>
<protein>
    <recommendedName>
        <fullName evidence="2">RRM domain-containing protein</fullName>
    </recommendedName>
</protein>
<feature type="domain" description="RRM" evidence="2">
    <location>
        <begin position="3"/>
        <end position="81"/>
    </location>
</feature>
<dbReference type="Pfam" id="PF00076">
    <property type="entry name" value="RRM_1"/>
    <property type="match status" value="1"/>
</dbReference>
<dbReference type="EMBL" id="MGAG01000001">
    <property type="protein sequence ID" value="OGK42604.1"/>
    <property type="molecule type" value="Genomic_DNA"/>
</dbReference>
<dbReference type="InterPro" id="IPR012677">
    <property type="entry name" value="Nucleotide-bd_a/b_plait_sf"/>
</dbReference>
<keyword evidence="1" id="KW-0694">RNA-binding</keyword>
<dbReference type="Proteomes" id="UP000177698">
    <property type="component" value="Unassembled WGS sequence"/>
</dbReference>
<dbReference type="InterPro" id="IPR050502">
    <property type="entry name" value="Euk_RNA-bind_prot"/>
</dbReference>
<proteinExistence type="predicted"/>